<protein>
    <recommendedName>
        <fullName evidence="1">Casein kinase I</fullName>
    </recommendedName>
</protein>
<sequence>MPLQTVPLTRDQAFAMQEELIAGFSEEAFRRKLGARWKAAGNDMVLQARARQEVCLEVQGPIITKFGFEASRKGAAMSVLALQAPELEQDAEITARNLLLGRLADPSKRVTRGSGRDYQGAAQGGGASGGGSGAWGSRATTTGAGVALPAEECSPTGKAPCAPAAGTVAVDIAVEASRYEGLEVPRGCTVGQWKQLLATGLLGGAVAYAERLRCHVEGAEGRGLDDAAPLPEPPDIVGVQGPPPVLRMLKLGLQRKGQPPDGRPRLGSYRLGRKLGSGIRGVCVYLAEHVTDGSEAALKWPAGRDEVRALRELERRAPVLGAPRLLALGTHRGRPFVVTELLGERLSCAFPRPRLHPLEARWRAVRVIGRLLVRRLESLHGCRYVHCDVSPENILLGSGGPPEGSSAEDPRGALCLVDFGLARPYPGGEALEGGQGSAEWSSVRSAEGGVRRPEDDLEALGWVLLHGLFGTLPWIPVLSDAYAEWSADDVREGVLGQVRRMKSQLLDYMGTGSATRAATWELKGLDWQKFAETPRELYQFFRVCQAESKYPQRPDYAALSALLGSSGELTSAGAEQQDRQDWRQFVTPLL</sequence>
<dbReference type="PROSITE" id="PS50011">
    <property type="entry name" value="PROTEIN_KINASE_DOM"/>
    <property type="match status" value="1"/>
</dbReference>
<accession>A0A7S4VJ77</accession>
<reference evidence="4" key="1">
    <citation type="submission" date="2021-01" db="EMBL/GenBank/DDBJ databases">
        <authorList>
            <person name="Corre E."/>
            <person name="Pelletier E."/>
            <person name="Niang G."/>
            <person name="Scheremetjew M."/>
            <person name="Finn R."/>
            <person name="Kale V."/>
            <person name="Holt S."/>
            <person name="Cochrane G."/>
            <person name="Meng A."/>
            <person name="Brown T."/>
            <person name="Cohen L."/>
        </authorList>
    </citation>
    <scope>NUCLEOTIDE SEQUENCE</scope>
    <source>
        <strain evidence="4">CCMP3105</strain>
    </source>
</reference>
<evidence type="ECO:0000313" key="4">
    <source>
        <dbReference type="EMBL" id="CAE4648702.1"/>
    </source>
</evidence>
<dbReference type="SMART" id="SM00220">
    <property type="entry name" value="S_TKc"/>
    <property type="match status" value="1"/>
</dbReference>
<dbReference type="SUPFAM" id="SSF56112">
    <property type="entry name" value="Protein kinase-like (PK-like)"/>
    <property type="match status" value="1"/>
</dbReference>
<evidence type="ECO:0000256" key="2">
    <source>
        <dbReference type="SAM" id="MobiDB-lite"/>
    </source>
</evidence>
<dbReference type="AlphaFoldDB" id="A0A7S4VJ77"/>
<feature type="domain" description="Protein kinase" evidence="3">
    <location>
        <begin position="269"/>
        <end position="590"/>
    </location>
</feature>
<feature type="region of interest" description="Disordered" evidence="2">
    <location>
        <begin position="109"/>
        <end position="138"/>
    </location>
</feature>
<dbReference type="InterPro" id="IPR000719">
    <property type="entry name" value="Prot_kinase_dom"/>
</dbReference>
<dbReference type="Pfam" id="PF14974">
    <property type="entry name" value="P_C10"/>
    <property type="match status" value="1"/>
</dbReference>
<dbReference type="InterPro" id="IPR026317">
    <property type="entry name" value="P_C10"/>
</dbReference>
<organism evidence="4">
    <name type="scientific">Alexandrium monilatum</name>
    <dbReference type="NCBI Taxonomy" id="311494"/>
    <lineage>
        <taxon>Eukaryota</taxon>
        <taxon>Sar</taxon>
        <taxon>Alveolata</taxon>
        <taxon>Dinophyceae</taxon>
        <taxon>Gonyaulacales</taxon>
        <taxon>Pyrocystaceae</taxon>
        <taxon>Alexandrium</taxon>
    </lineage>
</organism>
<dbReference type="GO" id="GO:0005524">
    <property type="term" value="F:ATP binding"/>
    <property type="evidence" value="ECO:0007669"/>
    <property type="project" value="InterPro"/>
</dbReference>
<proteinExistence type="predicted"/>
<dbReference type="InterPro" id="IPR008266">
    <property type="entry name" value="Tyr_kinase_AS"/>
</dbReference>
<name>A0A7S4VJ77_9DINO</name>
<dbReference type="GO" id="GO:0004672">
    <property type="term" value="F:protein kinase activity"/>
    <property type="evidence" value="ECO:0007669"/>
    <property type="project" value="InterPro"/>
</dbReference>
<gene>
    <name evidence="4" type="ORF">AMON00008_LOCUS51677</name>
</gene>
<feature type="compositionally biased region" description="Gly residues" evidence="2">
    <location>
        <begin position="122"/>
        <end position="134"/>
    </location>
</feature>
<evidence type="ECO:0000259" key="3">
    <source>
        <dbReference type="PROSITE" id="PS50011"/>
    </source>
</evidence>
<dbReference type="Gene3D" id="1.10.510.10">
    <property type="entry name" value="Transferase(Phosphotransferase) domain 1"/>
    <property type="match status" value="1"/>
</dbReference>
<dbReference type="PANTHER" id="PTHR11909">
    <property type="entry name" value="CASEIN KINASE-RELATED"/>
    <property type="match status" value="1"/>
</dbReference>
<dbReference type="InterPro" id="IPR050235">
    <property type="entry name" value="CK1_Ser-Thr_kinase"/>
</dbReference>
<dbReference type="PROSITE" id="PS00109">
    <property type="entry name" value="PROTEIN_KINASE_TYR"/>
    <property type="match status" value="1"/>
</dbReference>
<dbReference type="InterPro" id="IPR011009">
    <property type="entry name" value="Kinase-like_dom_sf"/>
</dbReference>
<evidence type="ECO:0000256" key="1">
    <source>
        <dbReference type="ARBA" id="ARBA00023860"/>
    </source>
</evidence>
<dbReference type="EMBL" id="HBNR01072881">
    <property type="protein sequence ID" value="CAE4648702.1"/>
    <property type="molecule type" value="Transcribed_RNA"/>
</dbReference>